<dbReference type="Proteomes" id="UP000032142">
    <property type="component" value="Unassembled WGS sequence"/>
</dbReference>
<dbReference type="AlphaFoldDB" id="A0A0B0NEN1"/>
<name>A0A0B0NEN1_GOSAR</name>
<organism evidence="1 2">
    <name type="scientific">Gossypium arboreum</name>
    <name type="common">Tree cotton</name>
    <name type="synonym">Gossypium nanking</name>
    <dbReference type="NCBI Taxonomy" id="29729"/>
    <lineage>
        <taxon>Eukaryota</taxon>
        <taxon>Viridiplantae</taxon>
        <taxon>Streptophyta</taxon>
        <taxon>Embryophyta</taxon>
        <taxon>Tracheophyta</taxon>
        <taxon>Spermatophyta</taxon>
        <taxon>Magnoliopsida</taxon>
        <taxon>eudicotyledons</taxon>
        <taxon>Gunneridae</taxon>
        <taxon>Pentapetalae</taxon>
        <taxon>rosids</taxon>
        <taxon>malvids</taxon>
        <taxon>Malvales</taxon>
        <taxon>Malvaceae</taxon>
        <taxon>Malvoideae</taxon>
        <taxon>Gossypium</taxon>
    </lineage>
</organism>
<sequence>MALEDEYISKLPEARGSSRIITILSNYILRHTLVWEGQHARVTIQHGRAIGPCRSHGLSNTGTRPSPIPV</sequence>
<reference evidence="2" key="1">
    <citation type="submission" date="2014-09" db="EMBL/GenBank/DDBJ databases">
        <authorList>
            <person name="Mudge J."/>
            <person name="Ramaraj T."/>
            <person name="Lindquist I.E."/>
            <person name="Bharti A.K."/>
            <person name="Sundararajan A."/>
            <person name="Cameron C.T."/>
            <person name="Woodward J.E."/>
            <person name="May G.D."/>
            <person name="Brubaker C."/>
            <person name="Broadhvest J."/>
            <person name="Wilkins T.A."/>
        </authorList>
    </citation>
    <scope>NUCLEOTIDE SEQUENCE</scope>
    <source>
        <strain evidence="2">cv. AKA8401</strain>
    </source>
</reference>
<keyword evidence="2" id="KW-1185">Reference proteome</keyword>
<dbReference type="EMBL" id="KN395529">
    <property type="protein sequence ID" value="KHG11275.1"/>
    <property type="molecule type" value="Genomic_DNA"/>
</dbReference>
<protein>
    <submittedName>
        <fullName evidence="1">Pentafunctional AROM polypeptide</fullName>
    </submittedName>
</protein>
<evidence type="ECO:0000313" key="1">
    <source>
        <dbReference type="EMBL" id="KHG11275.1"/>
    </source>
</evidence>
<gene>
    <name evidence="1" type="ORF">F383_12584</name>
</gene>
<accession>A0A0B0NEN1</accession>
<proteinExistence type="predicted"/>
<evidence type="ECO:0000313" key="2">
    <source>
        <dbReference type="Proteomes" id="UP000032142"/>
    </source>
</evidence>